<dbReference type="OrthoDB" id="6703830at2"/>
<sequence length="157" mass="18536">MSEANKIQFKAELELDLKSPEDIQKWALDILEKDPSDELALDICFLSTSEQVLDYFKKISKESFDIYLKNKVIDNLLNDYVLKKISNVTTQYDIYPFFQDILFLSKYLNNEDLNALIDFYDDEIYLALEGYSQSEPMNVFQNLISDLLEWQKHLHLT</sequence>
<gene>
    <name evidence="1" type="ORF">F994_02042</name>
</gene>
<organism evidence="1 2">
    <name type="scientific">Acinetobacter bohemicus ANC 3994</name>
    <dbReference type="NCBI Taxonomy" id="1217715"/>
    <lineage>
        <taxon>Bacteria</taxon>
        <taxon>Pseudomonadati</taxon>
        <taxon>Pseudomonadota</taxon>
        <taxon>Gammaproteobacteria</taxon>
        <taxon>Moraxellales</taxon>
        <taxon>Moraxellaceae</taxon>
        <taxon>Acinetobacter</taxon>
    </lineage>
</organism>
<evidence type="ECO:0000313" key="1">
    <source>
        <dbReference type="EMBL" id="ENU19186.1"/>
    </source>
</evidence>
<dbReference type="HOGENOM" id="CLU_138963_0_0_6"/>
<comment type="caution">
    <text evidence="1">The sequence shown here is derived from an EMBL/GenBank/DDBJ whole genome shotgun (WGS) entry which is preliminary data.</text>
</comment>
<proteinExistence type="predicted"/>
<evidence type="ECO:0000313" key="2">
    <source>
        <dbReference type="Proteomes" id="UP000013086"/>
    </source>
</evidence>
<dbReference type="AlphaFoldDB" id="N8NXT1"/>
<dbReference type="Proteomes" id="UP000013086">
    <property type="component" value="Unassembled WGS sequence"/>
</dbReference>
<dbReference type="PATRIC" id="fig|1217715.3.peg.1992"/>
<protein>
    <submittedName>
        <fullName evidence="1">Uncharacterized protein</fullName>
    </submittedName>
</protein>
<reference evidence="1 2" key="1">
    <citation type="submission" date="2013-02" db="EMBL/GenBank/DDBJ databases">
        <title>The Genome Sequence of Acinetobacter sp. ANC 3994.</title>
        <authorList>
            <consortium name="The Broad Institute Genome Sequencing Platform"/>
            <consortium name="The Broad Institute Genome Sequencing Center for Infectious Disease"/>
            <person name="Cerqueira G."/>
            <person name="Feldgarden M."/>
            <person name="Courvalin P."/>
            <person name="Perichon B."/>
            <person name="Grillot-Courvalin C."/>
            <person name="Clermont D."/>
            <person name="Rocha E."/>
            <person name="Yoon E.-J."/>
            <person name="Nemec A."/>
            <person name="Walker B."/>
            <person name="Young S.K."/>
            <person name="Zeng Q."/>
            <person name="Gargeya S."/>
            <person name="Fitzgerald M."/>
            <person name="Haas B."/>
            <person name="Abouelleil A."/>
            <person name="Alvarado L."/>
            <person name="Arachchi H.M."/>
            <person name="Berlin A.M."/>
            <person name="Chapman S.B."/>
            <person name="Dewar J."/>
            <person name="Goldberg J."/>
            <person name="Griggs A."/>
            <person name="Gujja S."/>
            <person name="Hansen M."/>
            <person name="Howarth C."/>
            <person name="Imamovic A."/>
            <person name="Larimer J."/>
            <person name="McCowan C."/>
            <person name="Murphy C."/>
            <person name="Neiman D."/>
            <person name="Pearson M."/>
            <person name="Priest M."/>
            <person name="Roberts A."/>
            <person name="Saif S."/>
            <person name="Shea T."/>
            <person name="Sisk P."/>
            <person name="Sykes S."/>
            <person name="Wortman J."/>
            <person name="Nusbaum C."/>
            <person name="Birren B."/>
        </authorList>
    </citation>
    <scope>NUCLEOTIDE SEQUENCE [LARGE SCALE GENOMIC DNA]</scope>
    <source>
        <strain evidence="1 2">ANC 3994</strain>
    </source>
</reference>
<dbReference type="EMBL" id="APOH01000015">
    <property type="protein sequence ID" value="ENU19186.1"/>
    <property type="molecule type" value="Genomic_DNA"/>
</dbReference>
<dbReference type="eggNOG" id="ENOG502ZMZU">
    <property type="taxonomic scope" value="Bacteria"/>
</dbReference>
<name>N8NXT1_9GAMM</name>
<dbReference type="RefSeq" id="WP_004648512.1">
    <property type="nucleotide sequence ID" value="NZ_KB849164.1"/>
</dbReference>
<accession>N8NXT1</accession>